<dbReference type="RefSeq" id="WP_281043579.1">
    <property type="nucleotide sequence ID" value="NZ_JARYGZ010000001.1"/>
</dbReference>
<dbReference type="EMBL" id="JARYGZ010000001">
    <property type="protein sequence ID" value="MDH7638269.1"/>
    <property type="molecule type" value="Genomic_DNA"/>
</dbReference>
<sequence>MSRAFCVTLHIDEVMAACARNNATISTVEPLHSGGTRVVLINSHDAAVMGRVFAGKLITGNVVRTPLRVR</sequence>
<comment type="caution">
    <text evidence="1">The sequence shown here is derived from an EMBL/GenBank/DDBJ whole genome shotgun (WGS) entry which is preliminary data.</text>
</comment>
<name>A0ABT6N0K2_9SPHN</name>
<accession>A0ABT6N0K2</accession>
<reference evidence="1" key="1">
    <citation type="submission" date="2023-04" db="EMBL/GenBank/DDBJ databases">
        <title>Sphingomonas sp. MAHUQ-71 isolated from rice field.</title>
        <authorList>
            <person name="Huq M.A."/>
        </authorList>
    </citation>
    <scope>NUCLEOTIDE SEQUENCE</scope>
    <source>
        <strain evidence="1">MAHUQ-71</strain>
    </source>
</reference>
<proteinExistence type="predicted"/>
<protein>
    <submittedName>
        <fullName evidence="1">Uncharacterized protein</fullName>
    </submittedName>
</protein>
<evidence type="ECO:0000313" key="1">
    <source>
        <dbReference type="EMBL" id="MDH7638269.1"/>
    </source>
</evidence>
<evidence type="ECO:0000313" key="2">
    <source>
        <dbReference type="Proteomes" id="UP001160625"/>
    </source>
</evidence>
<dbReference type="Proteomes" id="UP001160625">
    <property type="component" value="Unassembled WGS sequence"/>
</dbReference>
<gene>
    <name evidence="1" type="ORF">QGN17_05965</name>
</gene>
<organism evidence="1 2">
    <name type="scientific">Sphingomonas oryzagri</name>
    <dbReference type="NCBI Taxonomy" id="3042314"/>
    <lineage>
        <taxon>Bacteria</taxon>
        <taxon>Pseudomonadati</taxon>
        <taxon>Pseudomonadota</taxon>
        <taxon>Alphaproteobacteria</taxon>
        <taxon>Sphingomonadales</taxon>
        <taxon>Sphingomonadaceae</taxon>
        <taxon>Sphingomonas</taxon>
    </lineage>
</organism>
<keyword evidence="2" id="KW-1185">Reference proteome</keyword>